<evidence type="ECO:0000313" key="1">
    <source>
        <dbReference type="EMBL" id="MCW3160079.1"/>
    </source>
</evidence>
<comment type="caution">
    <text evidence="1">The sequence shown here is derived from an EMBL/GenBank/DDBJ whole genome shotgun (WGS) entry which is preliminary data.</text>
</comment>
<gene>
    <name evidence="1" type="ORF">OH806_02190</name>
</gene>
<proteinExistence type="predicted"/>
<dbReference type="PROSITE" id="PS51257">
    <property type="entry name" value="PROKAR_LIPOPROTEIN"/>
    <property type="match status" value="1"/>
</dbReference>
<reference evidence="1" key="1">
    <citation type="submission" date="2022-10" db="EMBL/GenBank/DDBJ databases">
        <title>Chryseobacterium babae sp. nov. isolated from the gut of the beetle Oryctes rhinoceros, and Chryseobacterium kimseyorum sp. nov., isolated from a stick insect rearing cage.</title>
        <authorList>
            <person name="Shelomi M."/>
            <person name="Han C.-J."/>
            <person name="Chen W.-M."/>
            <person name="Chen H.-K."/>
            <person name="Liaw S.-J."/>
            <person name="Muhle E."/>
            <person name="Clermont D."/>
        </authorList>
    </citation>
    <scope>NUCLEOTIDE SEQUENCE</scope>
    <source>
        <strain evidence="1">WLa1L2M3</strain>
    </source>
</reference>
<evidence type="ECO:0000313" key="2">
    <source>
        <dbReference type="Proteomes" id="UP001163719"/>
    </source>
</evidence>
<sequence length="150" mass="17161">MKKNVYILILSFFILSCSKEKKGITIQNNESAITDTTLVNGVLLELSDSTGIGKLRIHSDEYKISGKIKIKPPCYFLKRDGKVLSFSYPEINVNETVIIQGKDGVQGIVFKKDSIIYEDYFPITSPYNVKEGADEIVYQDFAHRFYKNRY</sequence>
<organism evidence="1 2">
    <name type="scientific">Chryseobacterium oryctis</name>
    <dbReference type="NCBI Taxonomy" id="2952618"/>
    <lineage>
        <taxon>Bacteria</taxon>
        <taxon>Pseudomonadati</taxon>
        <taxon>Bacteroidota</taxon>
        <taxon>Flavobacteriia</taxon>
        <taxon>Flavobacteriales</taxon>
        <taxon>Weeksellaceae</taxon>
        <taxon>Chryseobacterium group</taxon>
        <taxon>Chryseobacterium</taxon>
    </lineage>
</organism>
<evidence type="ECO:0008006" key="3">
    <source>
        <dbReference type="Google" id="ProtNLM"/>
    </source>
</evidence>
<dbReference type="RefSeq" id="WP_264742042.1">
    <property type="nucleotide sequence ID" value="NZ_JAPDHV010000001.1"/>
</dbReference>
<dbReference type="EMBL" id="JAPDHV010000001">
    <property type="protein sequence ID" value="MCW3160079.1"/>
    <property type="molecule type" value="Genomic_DNA"/>
</dbReference>
<accession>A0ABT3HJY0</accession>
<protein>
    <recommendedName>
        <fullName evidence="3">DUF4369 domain-containing protein</fullName>
    </recommendedName>
</protein>
<name>A0ABT3HJY0_9FLAO</name>
<dbReference type="Proteomes" id="UP001163719">
    <property type="component" value="Unassembled WGS sequence"/>
</dbReference>
<keyword evidence="2" id="KW-1185">Reference proteome</keyword>